<dbReference type="PANTHER" id="PTHR37540">
    <property type="entry name" value="TRANSCRIPTION FACTOR (ACR-2), PUTATIVE-RELATED-RELATED"/>
    <property type="match status" value="1"/>
</dbReference>
<gene>
    <name evidence="2" type="ORF">LTR84_000384</name>
</gene>
<feature type="region of interest" description="Disordered" evidence="1">
    <location>
        <begin position="750"/>
        <end position="771"/>
    </location>
</feature>
<feature type="compositionally biased region" description="Basic and acidic residues" evidence="1">
    <location>
        <begin position="89"/>
        <end position="99"/>
    </location>
</feature>
<dbReference type="AlphaFoldDB" id="A0AAV9NQD8"/>
<protein>
    <recommendedName>
        <fullName evidence="4">Transcription factor domain-containing protein</fullName>
    </recommendedName>
</protein>
<dbReference type="RefSeq" id="XP_064711875.1">
    <property type="nucleotide sequence ID" value="XM_064844015.1"/>
</dbReference>
<reference evidence="2 3" key="1">
    <citation type="submission" date="2023-08" db="EMBL/GenBank/DDBJ databases">
        <title>Black Yeasts Isolated from many extreme environments.</title>
        <authorList>
            <person name="Coleine C."/>
            <person name="Stajich J.E."/>
            <person name="Selbmann L."/>
        </authorList>
    </citation>
    <scope>NUCLEOTIDE SEQUENCE [LARGE SCALE GENOMIC DNA]</scope>
    <source>
        <strain evidence="2 3">CCFEE 5792</strain>
    </source>
</reference>
<sequence>MADQEDRGGPGGSEPGQPQPSSSSSPRPPAYTGPFLFVNKNATNLRTRQRDEVFAVRSHAMQIARRSRKQNKEDPVQPMHENMPEEVDQAQHGEIEGPEQRPSTRRTERRAIGQGQSVSRTQAWRSQRPSTAQPHPTTSRRTSSQLQPGGISSATRDQADATAATSLSQILASITRHAVGSAPSTPLGSGPSDPFSAAALPISAFFNSLLQFWRLGYMANLWPAAVYMDPSHEVPQLVDGWIRDVVTPNPAMLHGLFAGTLSFITSYLPASEATPVLWARGMHHHGKCLEFTRSRLTMPNVNGEEALGMIHQSTTFSFHCGDFDASSVHRVASARILDTLENGLDSVHPVLKSLLIICDTLIAMHKPKRPSLDIESWTPGSWHDEDMLRPYDDEFDFDPSDYSQSDRQVLLFREQIYDSETGDIAIQVQGMINLQREALCACEIAARLTISEGVASADPIYHWLAFRHYALASRCANLYMDMVENEPEPHTAPLPEHLQSVFPSCILLATSYTFQLIMRCSMGGWSLSYIPFHHLRNRLTLMMTLMGEGRRMQLQEMMHIPTETLLFLFFGGAVAEEIMEQHVRSSPVESGQYAAISSTAAPANLLHLRWFSVHFCMVLQRLGITDWEAAKHMLTKFVYDERTMDGHVQVLVAKRSEFLGVLSVGGRGRSEVPQSASQVGGSLLVSRRNSLGQQSGGAVADSSPQHFPQHSRSESQQSVPAIPPVSALSPITGPDFAAGFWEHMGLGMDLDADEEENEDGGEQWSNLIRET</sequence>
<evidence type="ECO:0000313" key="3">
    <source>
        <dbReference type="Proteomes" id="UP001358417"/>
    </source>
</evidence>
<feature type="region of interest" description="Disordered" evidence="1">
    <location>
        <begin position="56"/>
        <end position="162"/>
    </location>
</feature>
<feature type="compositionally biased region" description="Polar residues" evidence="1">
    <location>
        <begin position="702"/>
        <end position="719"/>
    </location>
</feature>
<feature type="region of interest" description="Disordered" evidence="1">
    <location>
        <begin position="1"/>
        <end position="35"/>
    </location>
</feature>
<dbReference type="Proteomes" id="UP001358417">
    <property type="component" value="Unassembled WGS sequence"/>
</dbReference>
<comment type="caution">
    <text evidence="2">The sequence shown here is derived from an EMBL/GenBank/DDBJ whole genome shotgun (WGS) entry which is preliminary data.</text>
</comment>
<evidence type="ECO:0008006" key="4">
    <source>
        <dbReference type="Google" id="ProtNLM"/>
    </source>
</evidence>
<name>A0AAV9NQD8_9EURO</name>
<feature type="compositionally biased region" description="Low complexity" evidence="1">
    <location>
        <begin position="15"/>
        <end position="25"/>
    </location>
</feature>
<dbReference type="GeneID" id="89968606"/>
<keyword evidence="3" id="KW-1185">Reference proteome</keyword>
<feature type="region of interest" description="Disordered" evidence="1">
    <location>
        <begin position="693"/>
        <end position="727"/>
    </location>
</feature>
<dbReference type="EMBL" id="JAVRRD010000001">
    <property type="protein sequence ID" value="KAK5064551.1"/>
    <property type="molecule type" value="Genomic_DNA"/>
</dbReference>
<evidence type="ECO:0000256" key="1">
    <source>
        <dbReference type="SAM" id="MobiDB-lite"/>
    </source>
</evidence>
<proteinExistence type="predicted"/>
<organism evidence="2 3">
    <name type="scientific">Exophiala bonariae</name>
    <dbReference type="NCBI Taxonomy" id="1690606"/>
    <lineage>
        <taxon>Eukaryota</taxon>
        <taxon>Fungi</taxon>
        <taxon>Dikarya</taxon>
        <taxon>Ascomycota</taxon>
        <taxon>Pezizomycotina</taxon>
        <taxon>Eurotiomycetes</taxon>
        <taxon>Chaetothyriomycetidae</taxon>
        <taxon>Chaetothyriales</taxon>
        <taxon>Herpotrichiellaceae</taxon>
        <taxon>Exophiala</taxon>
    </lineage>
</organism>
<feature type="compositionally biased region" description="Polar residues" evidence="1">
    <location>
        <begin position="114"/>
        <end position="147"/>
    </location>
</feature>
<evidence type="ECO:0000313" key="2">
    <source>
        <dbReference type="EMBL" id="KAK5064551.1"/>
    </source>
</evidence>
<feature type="compositionally biased region" description="Acidic residues" evidence="1">
    <location>
        <begin position="750"/>
        <end position="761"/>
    </location>
</feature>
<dbReference type="PANTHER" id="PTHR37540:SF5">
    <property type="entry name" value="TRANSCRIPTION FACTOR DOMAIN-CONTAINING PROTEIN"/>
    <property type="match status" value="1"/>
</dbReference>
<feature type="compositionally biased region" description="Low complexity" evidence="1">
    <location>
        <begin position="152"/>
        <end position="162"/>
    </location>
</feature>
<accession>A0AAV9NQD8</accession>